<keyword evidence="8" id="KW-1185">Reference proteome</keyword>
<dbReference type="PANTHER" id="PTHR22923:SF116">
    <property type="entry name" value="C1Q DOMAIN-CONTAINING PROTEIN"/>
    <property type="match status" value="1"/>
</dbReference>
<evidence type="ECO:0000259" key="6">
    <source>
        <dbReference type="PROSITE" id="PS50871"/>
    </source>
</evidence>
<evidence type="ECO:0000256" key="2">
    <source>
        <dbReference type="ARBA" id="ARBA00022525"/>
    </source>
</evidence>
<keyword evidence="3 5" id="KW-0732">Signal</keyword>
<dbReference type="EnsemblMetazoa" id="G8369.1">
    <property type="protein sequence ID" value="G8369.1:cds"/>
    <property type="gene ID" value="G8369"/>
</dbReference>
<organism evidence="7 8">
    <name type="scientific">Magallana gigas</name>
    <name type="common">Pacific oyster</name>
    <name type="synonym">Crassostrea gigas</name>
    <dbReference type="NCBI Taxonomy" id="29159"/>
    <lineage>
        <taxon>Eukaryota</taxon>
        <taxon>Metazoa</taxon>
        <taxon>Spiralia</taxon>
        <taxon>Lophotrochozoa</taxon>
        <taxon>Mollusca</taxon>
        <taxon>Bivalvia</taxon>
        <taxon>Autobranchia</taxon>
        <taxon>Pteriomorphia</taxon>
        <taxon>Ostreida</taxon>
        <taxon>Ostreoidea</taxon>
        <taxon>Ostreidae</taxon>
        <taxon>Magallana</taxon>
    </lineage>
</organism>
<protein>
    <recommendedName>
        <fullName evidence="6">C1q domain-containing protein</fullName>
    </recommendedName>
</protein>
<feature type="signal peptide" evidence="5">
    <location>
        <begin position="1"/>
        <end position="20"/>
    </location>
</feature>
<sequence length="263" mass="29399">MAVGLPWFFFCLFALHGALGYSKTSLEEKIENLEKKLELMYDIVTEITSENVDLKTRLKALEDLVTDGKHFERESGNPNAAQMTFPLRTNSSNNQINKNIDERKVTESDIKNNISLERKRIVPPTSTPSGVIAFHAYISKDSSGPLGAHHILQFDVVPLNRGNSYNVFDGIFIVPATGTYVFTWSIMADPHGRVQTELMRNAEIIGNRLADSVSSTVWNFATATVVTDVNQGDHVYVRLRQNSMGLVRSLTDSRTTFSGWLLS</sequence>
<dbReference type="OrthoDB" id="6151356at2759"/>
<dbReference type="SMART" id="SM00110">
    <property type="entry name" value="C1Q"/>
    <property type="match status" value="1"/>
</dbReference>
<dbReference type="Gene3D" id="2.60.120.40">
    <property type="match status" value="1"/>
</dbReference>
<evidence type="ECO:0000313" key="8">
    <source>
        <dbReference type="Proteomes" id="UP000005408"/>
    </source>
</evidence>
<dbReference type="GO" id="GO:0005576">
    <property type="term" value="C:extracellular region"/>
    <property type="evidence" value="ECO:0007669"/>
    <property type="project" value="UniProtKB-SubCell"/>
</dbReference>
<feature type="domain" description="C1q" evidence="6">
    <location>
        <begin position="127"/>
        <end position="263"/>
    </location>
</feature>
<evidence type="ECO:0000313" key="7">
    <source>
        <dbReference type="EnsemblMetazoa" id="G8369.1:cds"/>
    </source>
</evidence>
<evidence type="ECO:0000256" key="4">
    <source>
        <dbReference type="SAM" id="Coils"/>
    </source>
</evidence>
<feature type="coiled-coil region" evidence="4">
    <location>
        <begin position="23"/>
        <end position="64"/>
    </location>
</feature>
<dbReference type="Pfam" id="PF00386">
    <property type="entry name" value="C1q"/>
    <property type="match status" value="1"/>
</dbReference>
<reference evidence="7" key="1">
    <citation type="submission" date="2022-08" db="UniProtKB">
        <authorList>
            <consortium name="EnsemblMetazoa"/>
        </authorList>
    </citation>
    <scope>IDENTIFICATION</scope>
    <source>
        <strain evidence="7">05x7-T-G4-1.051#20</strain>
    </source>
</reference>
<dbReference type="InterPro" id="IPR008983">
    <property type="entry name" value="Tumour_necrosis_fac-like_dom"/>
</dbReference>
<accession>A0A8W8NUT9</accession>
<keyword evidence="4" id="KW-0175">Coiled coil</keyword>
<evidence type="ECO:0000256" key="1">
    <source>
        <dbReference type="ARBA" id="ARBA00004613"/>
    </source>
</evidence>
<comment type="subcellular location">
    <subcellularLocation>
        <location evidence="1">Secreted</location>
    </subcellularLocation>
</comment>
<proteinExistence type="predicted"/>
<dbReference type="InterPro" id="IPR050822">
    <property type="entry name" value="Cerebellin_Synaptic_Org"/>
</dbReference>
<dbReference type="PRINTS" id="PR00007">
    <property type="entry name" value="COMPLEMNTC1Q"/>
</dbReference>
<dbReference type="SUPFAM" id="SSF49842">
    <property type="entry name" value="TNF-like"/>
    <property type="match status" value="1"/>
</dbReference>
<dbReference type="PANTHER" id="PTHR22923">
    <property type="entry name" value="CEREBELLIN-RELATED"/>
    <property type="match status" value="1"/>
</dbReference>
<evidence type="ECO:0000256" key="3">
    <source>
        <dbReference type="ARBA" id="ARBA00022729"/>
    </source>
</evidence>
<name>A0A8W8NUT9_MAGGI</name>
<feature type="chain" id="PRO_5036451828" description="C1q domain-containing protein" evidence="5">
    <location>
        <begin position="21"/>
        <end position="263"/>
    </location>
</feature>
<dbReference type="InterPro" id="IPR001073">
    <property type="entry name" value="C1q_dom"/>
</dbReference>
<dbReference type="Proteomes" id="UP000005408">
    <property type="component" value="Unassembled WGS sequence"/>
</dbReference>
<dbReference type="AlphaFoldDB" id="A0A8W8NUT9"/>
<dbReference type="PROSITE" id="PS50871">
    <property type="entry name" value="C1Q"/>
    <property type="match status" value="1"/>
</dbReference>
<keyword evidence="2" id="KW-0964">Secreted</keyword>
<evidence type="ECO:0000256" key="5">
    <source>
        <dbReference type="SAM" id="SignalP"/>
    </source>
</evidence>